<dbReference type="Proteomes" id="UP000536604">
    <property type="component" value="Unassembled WGS sequence"/>
</dbReference>
<accession>A0A841IR22</accession>
<sequence length="377" mass="39677">MQTGADVLRGTDWTRTFHAYGQGSDAPEHLAPLFGDDTEGHERALEYLYGAILHQGTVYPATAPAALLVAGVLPGAPADLRRDLLGFLSRVGSAVDPSCPEEPVPDPLPAAEVERIHTAMGSEDEEEAAEVWEEEAVGVLMSRGMEELRAAAPVLYEAVRPFLTHTDRRTRMRAVEAAGALARLGGLEPDLSGAADMAETRDEGAAIVLALGQNGVDTAEFLSHADPAIRACAALAPGQSTNPAATRELAAALADPGAADAWFEDRPDRFCGHVRLTLVGVLAERSTPADAERLLPVLQALVPLSSTYTGAVEISPLLALAFPDGEPGAPTELQRAYLSAVVDHGPLWEGGVANFALGLRLLGLPCTREGLLELAIR</sequence>
<reference evidence="1 2" key="1">
    <citation type="submission" date="2020-08" db="EMBL/GenBank/DDBJ databases">
        <title>Genomic Encyclopedia of Type Strains, Phase III (KMG-III): the genomes of soil and plant-associated and newly described type strains.</title>
        <authorList>
            <person name="Whitman W."/>
        </authorList>
    </citation>
    <scope>NUCLEOTIDE SEQUENCE [LARGE SCALE GENOMIC DNA]</scope>
    <source>
        <strain evidence="1 2">CECT 8712</strain>
    </source>
</reference>
<name>A0A841IR22_9ACTN</name>
<evidence type="ECO:0008006" key="3">
    <source>
        <dbReference type="Google" id="ProtNLM"/>
    </source>
</evidence>
<evidence type="ECO:0000313" key="2">
    <source>
        <dbReference type="Proteomes" id="UP000536604"/>
    </source>
</evidence>
<dbReference type="EMBL" id="JACHJO010000009">
    <property type="protein sequence ID" value="MBB6121137.1"/>
    <property type="molecule type" value="Genomic_DNA"/>
</dbReference>
<dbReference type="RefSeq" id="WP_184292602.1">
    <property type="nucleotide sequence ID" value="NZ_JACHJO010000009.1"/>
</dbReference>
<dbReference type="AlphaFoldDB" id="A0A841IR22"/>
<keyword evidence="2" id="KW-1185">Reference proteome</keyword>
<organism evidence="1 2">
    <name type="scientific">Nocardiopsis algeriensis</name>
    <dbReference type="NCBI Taxonomy" id="1478215"/>
    <lineage>
        <taxon>Bacteria</taxon>
        <taxon>Bacillati</taxon>
        <taxon>Actinomycetota</taxon>
        <taxon>Actinomycetes</taxon>
        <taxon>Streptosporangiales</taxon>
        <taxon>Nocardiopsidaceae</taxon>
        <taxon>Nocardiopsis</taxon>
    </lineage>
</organism>
<gene>
    <name evidence="1" type="ORF">FHS13_003105</name>
</gene>
<comment type="caution">
    <text evidence="1">The sequence shown here is derived from an EMBL/GenBank/DDBJ whole genome shotgun (WGS) entry which is preliminary data.</text>
</comment>
<dbReference type="Gene3D" id="1.25.10.10">
    <property type="entry name" value="Leucine-rich Repeat Variant"/>
    <property type="match status" value="1"/>
</dbReference>
<dbReference type="InterPro" id="IPR011989">
    <property type="entry name" value="ARM-like"/>
</dbReference>
<proteinExistence type="predicted"/>
<protein>
    <recommendedName>
        <fullName evidence="3">HEAT repeat protein</fullName>
    </recommendedName>
</protein>
<evidence type="ECO:0000313" key="1">
    <source>
        <dbReference type="EMBL" id="MBB6121137.1"/>
    </source>
</evidence>